<organism evidence="1 2">
    <name type="scientific">Armillaria novae-zelandiae</name>
    <dbReference type="NCBI Taxonomy" id="153914"/>
    <lineage>
        <taxon>Eukaryota</taxon>
        <taxon>Fungi</taxon>
        <taxon>Dikarya</taxon>
        <taxon>Basidiomycota</taxon>
        <taxon>Agaricomycotina</taxon>
        <taxon>Agaricomycetes</taxon>
        <taxon>Agaricomycetidae</taxon>
        <taxon>Agaricales</taxon>
        <taxon>Marasmiineae</taxon>
        <taxon>Physalacriaceae</taxon>
        <taxon>Armillaria</taxon>
    </lineage>
</organism>
<dbReference type="Proteomes" id="UP001175227">
    <property type="component" value="Unassembled WGS sequence"/>
</dbReference>
<keyword evidence="2" id="KW-1185">Reference proteome</keyword>
<reference evidence="1" key="1">
    <citation type="submission" date="2023-06" db="EMBL/GenBank/DDBJ databases">
        <authorList>
            <consortium name="Lawrence Berkeley National Laboratory"/>
            <person name="Ahrendt S."/>
            <person name="Sahu N."/>
            <person name="Indic B."/>
            <person name="Wong-Bajracharya J."/>
            <person name="Merenyi Z."/>
            <person name="Ke H.-M."/>
            <person name="Monk M."/>
            <person name="Kocsube S."/>
            <person name="Drula E."/>
            <person name="Lipzen A."/>
            <person name="Balint B."/>
            <person name="Henrissat B."/>
            <person name="Andreopoulos B."/>
            <person name="Martin F.M."/>
            <person name="Harder C.B."/>
            <person name="Rigling D."/>
            <person name="Ford K.L."/>
            <person name="Foster G.D."/>
            <person name="Pangilinan J."/>
            <person name="Papanicolaou A."/>
            <person name="Barry K."/>
            <person name="LaButti K."/>
            <person name="Viragh M."/>
            <person name="Koriabine M."/>
            <person name="Yan M."/>
            <person name="Riley R."/>
            <person name="Champramary S."/>
            <person name="Plett K.L."/>
            <person name="Tsai I.J."/>
            <person name="Slot J."/>
            <person name="Sipos G."/>
            <person name="Plett J."/>
            <person name="Nagy L.G."/>
            <person name="Grigoriev I.V."/>
        </authorList>
    </citation>
    <scope>NUCLEOTIDE SEQUENCE</scope>
    <source>
        <strain evidence="1">ICMP 16352</strain>
    </source>
</reference>
<accession>A0AA39P1W6</accession>
<protein>
    <submittedName>
        <fullName evidence="1">Uncharacterized protein</fullName>
    </submittedName>
</protein>
<sequence length="791" mass="89159">MGPLWRRNAEENDEYIANMLSTIEFQEFMDNMNDATEHALFWSKSTMRRCLGVLEKLVKFHHQNPSMTAYADCVFETEMLMKCLLCYLTARVATSQALCERNNAEDSTRMSWPSLRTLCDDLLSLTFKLNKTQRQKQYWGPPELRVLIEQCFKELVSPTSRRCFDMIIQNIFLWTLLLLTGCRPGSLLRSRDYPNDYMHYKHLALCRTPICGQFDLLINIVAWKGGYTVNPYSCMFTLHAVVAEHMLELDTSTQLIAIALHCQAFHDHETLDSLLNGTEHIIKWKDSLLEESVLLVSAPGGVGLVPGSVLGYDSARIFMKLIATDSTLGGTAENAVLCGFRCTAASIFLQLFGMDAAKGILHHCMKLDTLNASYSNIAHSANLSRGILEGEVSYSNQTTELNAPALHCSTRTEPIKLLSIEMAAASDDVLQGLFMQRTFLAEHLKMGSTLWIMILPSMDKSFVNKQGLLPELQAALKLLSINGTAVHEEADVDMEDVPMDSYEEIQENKDRQNLSKCTRLYKAISLKYKACLAEVRKAYVEGTCSRVDTNSHANLPMHVYEEHHNALTKCIQLPPIFLQLLQEESKCKAELVEQRGLSEGDTPQGDFDEESEYGQSTRMLREEDNNAYFVSVMTAFLTPFTIDTSKFGPSFLNIREKGQELNSTGIETLWHHLTKCLAATLQAKEEVQKVLQPHSCGAMGAVLSDKQRQEIGQNFLEGHLWGGNRAGSPTHCWREGAGLDHVEEDWEEELVAEHIEALYDNHKATSQYSSSMQWYFAEENVSLLKKPTGSL</sequence>
<name>A0AA39P1W6_9AGAR</name>
<dbReference type="EMBL" id="JAUEPR010000021">
    <property type="protein sequence ID" value="KAK0476042.1"/>
    <property type="molecule type" value="Genomic_DNA"/>
</dbReference>
<gene>
    <name evidence="1" type="ORF">IW261DRAFT_1421838</name>
</gene>
<comment type="caution">
    <text evidence="1">The sequence shown here is derived from an EMBL/GenBank/DDBJ whole genome shotgun (WGS) entry which is preliminary data.</text>
</comment>
<evidence type="ECO:0000313" key="2">
    <source>
        <dbReference type="Proteomes" id="UP001175227"/>
    </source>
</evidence>
<dbReference type="AlphaFoldDB" id="A0AA39P1W6"/>
<evidence type="ECO:0000313" key="1">
    <source>
        <dbReference type="EMBL" id="KAK0476042.1"/>
    </source>
</evidence>
<proteinExistence type="predicted"/>